<organism evidence="12 13">
    <name type="scientific">Eptatretus burgeri</name>
    <name type="common">Inshore hagfish</name>
    <dbReference type="NCBI Taxonomy" id="7764"/>
    <lineage>
        <taxon>Eukaryota</taxon>
        <taxon>Metazoa</taxon>
        <taxon>Chordata</taxon>
        <taxon>Craniata</taxon>
        <taxon>Vertebrata</taxon>
        <taxon>Cyclostomata</taxon>
        <taxon>Myxini</taxon>
        <taxon>Myxiniformes</taxon>
        <taxon>Myxinidae</taxon>
        <taxon>Eptatretinae</taxon>
        <taxon>Eptatretus</taxon>
    </lineage>
</organism>
<dbReference type="GO" id="GO:0005730">
    <property type="term" value="C:nucleolus"/>
    <property type="evidence" value="ECO:0007669"/>
    <property type="project" value="TreeGrafter"/>
</dbReference>
<evidence type="ECO:0000256" key="3">
    <source>
        <dbReference type="ARBA" id="ARBA00022737"/>
    </source>
</evidence>
<protein>
    <submittedName>
        <fullName evidence="12">Adenosine deaminase RNA specific B1</fullName>
    </submittedName>
</protein>
<dbReference type="AlphaFoldDB" id="A0A8C4NFS7"/>
<dbReference type="GO" id="GO:0005737">
    <property type="term" value="C:cytoplasm"/>
    <property type="evidence" value="ECO:0007669"/>
    <property type="project" value="TreeGrafter"/>
</dbReference>
<keyword evidence="5" id="KW-0862">Zinc</keyword>
<evidence type="ECO:0000313" key="12">
    <source>
        <dbReference type="Ensembl" id="ENSEBUP00000007096.1"/>
    </source>
</evidence>
<evidence type="ECO:0000256" key="5">
    <source>
        <dbReference type="ARBA" id="ARBA00022833"/>
    </source>
</evidence>
<evidence type="ECO:0000256" key="2">
    <source>
        <dbReference type="ARBA" id="ARBA00022723"/>
    </source>
</evidence>
<keyword evidence="7" id="KW-0539">Nucleus</keyword>
<dbReference type="Pfam" id="PF02137">
    <property type="entry name" value="A_deamin"/>
    <property type="match status" value="1"/>
</dbReference>
<dbReference type="PANTHER" id="PTHR10910:SF62">
    <property type="entry name" value="AT07585P-RELATED"/>
    <property type="match status" value="1"/>
</dbReference>
<evidence type="ECO:0000256" key="9">
    <source>
        <dbReference type="SAM" id="MobiDB-lite"/>
    </source>
</evidence>
<dbReference type="GO" id="GO:0046872">
    <property type="term" value="F:metal ion binding"/>
    <property type="evidence" value="ECO:0007669"/>
    <property type="project" value="UniProtKB-KW"/>
</dbReference>
<dbReference type="Pfam" id="PF00035">
    <property type="entry name" value="dsrm"/>
    <property type="match status" value="2"/>
</dbReference>
<feature type="region of interest" description="Disordered" evidence="9">
    <location>
        <begin position="44"/>
        <end position="80"/>
    </location>
</feature>
<evidence type="ECO:0000259" key="10">
    <source>
        <dbReference type="PROSITE" id="PS50137"/>
    </source>
</evidence>
<keyword evidence="2" id="KW-0479">Metal-binding</keyword>
<feature type="compositionally biased region" description="Low complexity" evidence="9">
    <location>
        <begin position="208"/>
        <end position="221"/>
    </location>
</feature>
<dbReference type="SMART" id="SM00552">
    <property type="entry name" value="ADEAMc"/>
    <property type="match status" value="1"/>
</dbReference>
<keyword evidence="4" id="KW-0378">Hydrolase</keyword>
<evidence type="ECO:0000313" key="13">
    <source>
        <dbReference type="Proteomes" id="UP000694388"/>
    </source>
</evidence>
<dbReference type="FunFam" id="3.30.160.20:FF:000009">
    <property type="entry name" value="Adenosine deaminase RNA-specific B2 (inactive)"/>
    <property type="match status" value="1"/>
</dbReference>
<sequence>RHNIAIPQQKRCKLLLLGIALGRGGVGVKENMEMEVRRPAKASAAGVKALANGTRKRPAPDARHNGYHHNHRNGGGIGMGRERKIRRVAGAVAPKNALMQLNEMRPGLQFSVVSQRGPIHAPLFVMAVQVNGQTFEGEGATKKKAKQQAAERALRSFVQFPNEAEARVAFGTMSAQRIRHPPHEDFTSDRDDFPDTLFNGFEPCSLPSVPKVSPSPANSVSDSVVHPEPSSVLGPPTSSTLPLTARPPCLAPCGKNPVMILNELRPSLIYEFVSESGESHAKNFVMSVVIDGMVFRGSGRNKRLAKARAAQAALQSLFAMELDRTPSRQPVPSEGLQLHLPQVLADAVSRLVLDRFGELTDNFTSAHARRKVLAGIVMTAGREVKDARVVSIATGTKCINGEYMSDRGLALNDCHAEIVARRGLLRFLSSQLELLSKCMEEIVEGSLIVEPVLAIGCLVTIWRFFSHSYDSFSPALCSTEAGDKHPNRKARGQLRTKIESGEGTIPVLLQGERLLTMSCSDKIARLSSAITEPVAPLLKALFSSTVAAILFLHHSDQIWRKSESGIAGSGIQSFPTLMPFQIVLTTGISNAESRQPGKAPNFSVNWVVGDNNLEVINAMTGKDEAGRSSRLSKNTFFCRWLRLYSKLPLRTTKMVSRPTLYSHFKQAAEDYQAAKQQLNVAFHKASLGNWVKKPIEQDQFSVST</sequence>
<dbReference type="GO" id="GO:0003725">
    <property type="term" value="F:double-stranded RNA binding"/>
    <property type="evidence" value="ECO:0007669"/>
    <property type="project" value="TreeGrafter"/>
</dbReference>
<dbReference type="GO" id="GO:0003726">
    <property type="term" value="F:double-stranded RNA adenosine deaminase activity"/>
    <property type="evidence" value="ECO:0007669"/>
    <property type="project" value="TreeGrafter"/>
</dbReference>
<reference evidence="12" key="2">
    <citation type="submission" date="2025-09" db="UniProtKB">
        <authorList>
            <consortium name="Ensembl"/>
        </authorList>
    </citation>
    <scope>IDENTIFICATION</scope>
</reference>
<dbReference type="SMR" id="A0A8C4NFS7"/>
<dbReference type="OMA" id="HCKLAPT"/>
<dbReference type="Gene3D" id="3.30.160.20">
    <property type="match status" value="2"/>
</dbReference>
<dbReference type="GO" id="GO:0008251">
    <property type="term" value="F:tRNA-specific adenosine deaminase activity"/>
    <property type="evidence" value="ECO:0007669"/>
    <property type="project" value="TreeGrafter"/>
</dbReference>
<feature type="region of interest" description="Disordered" evidence="9">
    <location>
        <begin position="208"/>
        <end position="239"/>
    </location>
</feature>
<dbReference type="Ensembl" id="ENSEBUT00000007565.1">
    <property type="protein sequence ID" value="ENSEBUP00000007096.1"/>
    <property type="gene ID" value="ENSEBUG00000004654.1"/>
</dbReference>
<evidence type="ECO:0000256" key="6">
    <source>
        <dbReference type="ARBA" id="ARBA00022884"/>
    </source>
</evidence>
<feature type="domain" description="DRBM" evidence="10">
    <location>
        <begin position="270"/>
        <end position="319"/>
    </location>
</feature>
<feature type="domain" description="DRBM" evidence="10">
    <location>
        <begin position="93"/>
        <end position="159"/>
    </location>
</feature>
<dbReference type="GO" id="GO:0006396">
    <property type="term" value="P:RNA processing"/>
    <property type="evidence" value="ECO:0007669"/>
    <property type="project" value="InterPro"/>
</dbReference>
<evidence type="ECO:0000256" key="8">
    <source>
        <dbReference type="PROSITE-ProRule" id="PRU00266"/>
    </source>
</evidence>
<dbReference type="GeneTree" id="ENSGT00940000155992"/>
<name>A0A8C4NFS7_EPTBU</name>
<comment type="subcellular location">
    <subcellularLocation>
        <location evidence="1">Nucleus</location>
    </subcellularLocation>
</comment>
<evidence type="ECO:0000259" key="11">
    <source>
        <dbReference type="PROSITE" id="PS50141"/>
    </source>
</evidence>
<dbReference type="PROSITE" id="PS50141">
    <property type="entry name" value="A_DEAMIN_EDITASE"/>
    <property type="match status" value="1"/>
</dbReference>
<dbReference type="InterPro" id="IPR002466">
    <property type="entry name" value="A_deamin"/>
</dbReference>
<accession>A0A8C4NFS7</accession>
<reference evidence="12" key="1">
    <citation type="submission" date="2025-08" db="UniProtKB">
        <authorList>
            <consortium name="Ensembl"/>
        </authorList>
    </citation>
    <scope>IDENTIFICATION</scope>
</reference>
<dbReference type="PROSITE" id="PS50137">
    <property type="entry name" value="DS_RBD"/>
    <property type="match status" value="2"/>
</dbReference>
<dbReference type="Proteomes" id="UP000694388">
    <property type="component" value="Unplaced"/>
</dbReference>
<dbReference type="InterPro" id="IPR014720">
    <property type="entry name" value="dsRBD_dom"/>
</dbReference>
<keyword evidence="6 8" id="KW-0694">RNA-binding</keyword>
<dbReference type="PANTHER" id="PTHR10910">
    <property type="entry name" value="EUKARYOTE SPECIFIC DSRNA BINDING PROTEIN"/>
    <property type="match status" value="1"/>
</dbReference>
<keyword evidence="3" id="KW-0677">Repeat</keyword>
<evidence type="ECO:0000256" key="1">
    <source>
        <dbReference type="ARBA" id="ARBA00004123"/>
    </source>
</evidence>
<evidence type="ECO:0000256" key="4">
    <source>
        <dbReference type="ARBA" id="ARBA00022801"/>
    </source>
</evidence>
<dbReference type="SUPFAM" id="SSF54768">
    <property type="entry name" value="dsRNA-binding domain-like"/>
    <property type="match status" value="2"/>
</dbReference>
<dbReference type="SMART" id="SM00358">
    <property type="entry name" value="DSRM"/>
    <property type="match status" value="2"/>
</dbReference>
<dbReference type="FunFam" id="3.30.160.20:FF:000011">
    <property type="entry name" value="double-stranded RNA-specific editase 1 isoform X1"/>
    <property type="match status" value="1"/>
</dbReference>
<keyword evidence="13" id="KW-1185">Reference proteome</keyword>
<feature type="domain" description="A to I editase" evidence="11">
    <location>
        <begin position="391"/>
        <end position="700"/>
    </location>
</feature>
<evidence type="ECO:0000256" key="7">
    <source>
        <dbReference type="ARBA" id="ARBA00023242"/>
    </source>
</evidence>
<dbReference type="GO" id="GO:0006382">
    <property type="term" value="P:adenosine to inosine editing"/>
    <property type="evidence" value="ECO:0007669"/>
    <property type="project" value="TreeGrafter"/>
</dbReference>
<proteinExistence type="predicted"/>